<dbReference type="InterPro" id="IPR001753">
    <property type="entry name" value="Enoyl-CoA_hydra/iso"/>
</dbReference>
<comment type="similarity">
    <text evidence="1 2">Belongs to the enoyl-CoA hydratase/isomerase family.</text>
</comment>
<evidence type="ECO:0000256" key="1">
    <source>
        <dbReference type="ARBA" id="ARBA00005254"/>
    </source>
</evidence>
<dbReference type="InterPro" id="IPR018376">
    <property type="entry name" value="Enoyl-CoA_hyd/isom_CS"/>
</dbReference>
<dbReference type="NCBIfam" id="NF005699">
    <property type="entry name" value="PRK07509.1"/>
    <property type="match status" value="1"/>
</dbReference>
<dbReference type="InterPro" id="IPR029045">
    <property type="entry name" value="ClpP/crotonase-like_dom_sf"/>
</dbReference>
<dbReference type="CDD" id="cd06558">
    <property type="entry name" value="crotonase-like"/>
    <property type="match status" value="1"/>
</dbReference>
<reference evidence="3" key="1">
    <citation type="submission" date="2019-04" db="EMBL/GenBank/DDBJ databases">
        <title>Moraxella osloensis CCUG 73412, isolated from corneal scrapings as causative agent of keratitis.</title>
        <authorList>
            <person name="Connolly G."/>
            <person name="Jaen-Luchoro D."/>
            <person name="Pinyeiro-Iglesias B."/>
            <person name="Curry A."/>
            <person name="Knowles S."/>
            <person name="Moore E.R.B."/>
        </authorList>
    </citation>
    <scope>NUCLEOTIDE SEQUENCE</scope>
    <source>
        <strain evidence="3">CCUG 73412</strain>
    </source>
</reference>
<protein>
    <submittedName>
        <fullName evidence="3">Crotonase/enoyl-CoA hydratase family protein</fullName>
    </submittedName>
</protein>
<proteinExistence type="inferred from homology"/>
<gene>
    <name evidence="3" type="ORF">E6P75_09645</name>
</gene>
<dbReference type="SUPFAM" id="SSF52096">
    <property type="entry name" value="ClpP/crotonase"/>
    <property type="match status" value="1"/>
</dbReference>
<sequence length="302" mass="33255">MSVLSVSKILPGVGFLPFSQRATASSLAQRIKAANDNLAPDVRLELSGDDDSVIVWLARIDKRNALSFALMDKLIDLAHLLTTWTDVRAVILAGEGKSFSTGIDLADLNNAKNLKQVAWELIKPFQSKFQKVCLVWRELPMPVISVLHGHCLGAGLQLALATDIRIATADCQFAIMEAKWGLVPDMGLTQSAMGVLRADIVKELAMTARIFDGQQAFDYGVVSHLSDTPMEVAKNLVTELSNRSPDAVLASKRIINAMYHTPATTLYQEKLWQIKLLLGQNRKLAVKKAKDETVKFIGRQFN</sequence>
<accession>A0AAW6TCU3</accession>
<organism evidence="3">
    <name type="scientific">Faucicola osloensis</name>
    <name type="common">Moraxella osloensis</name>
    <dbReference type="NCBI Taxonomy" id="34062"/>
    <lineage>
        <taxon>Bacteria</taxon>
        <taxon>Pseudomonadati</taxon>
        <taxon>Pseudomonadota</taxon>
        <taxon>Gammaproteobacteria</taxon>
        <taxon>Moraxellales</taxon>
        <taxon>Moraxellaceae</taxon>
        <taxon>Faucicola</taxon>
    </lineage>
</organism>
<dbReference type="InterPro" id="IPR045002">
    <property type="entry name" value="Ech1-like"/>
</dbReference>
<evidence type="ECO:0000313" key="3">
    <source>
        <dbReference type="EMBL" id="MDI4510469.1"/>
    </source>
</evidence>
<dbReference type="PANTHER" id="PTHR43149">
    <property type="entry name" value="ENOYL-COA HYDRATASE"/>
    <property type="match status" value="1"/>
</dbReference>
<dbReference type="EMBL" id="SSCJ01000009">
    <property type="protein sequence ID" value="MDI4510469.1"/>
    <property type="molecule type" value="Genomic_DNA"/>
</dbReference>
<dbReference type="GO" id="GO:0016853">
    <property type="term" value="F:isomerase activity"/>
    <property type="evidence" value="ECO:0007669"/>
    <property type="project" value="InterPro"/>
</dbReference>
<dbReference type="Pfam" id="PF00378">
    <property type="entry name" value="ECH_1"/>
    <property type="match status" value="1"/>
</dbReference>
<comment type="caution">
    <text evidence="3">The sequence shown here is derived from an EMBL/GenBank/DDBJ whole genome shotgun (WGS) entry which is preliminary data.</text>
</comment>
<name>A0AAW6TCU3_FAUOS</name>
<dbReference type="PROSITE" id="PS00166">
    <property type="entry name" value="ENOYL_COA_HYDRATASE"/>
    <property type="match status" value="1"/>
</dbReference>
<dbReference type="Gene3D" id="3.90.226.10">
    <property type="entry name" value="2-enoyl-CoA Hydratase, Chain A, domain 1"/>
    <property type="match status" value="1"/>
</dbReference>
<dbReference type="AlphaFoldDB" id="A0AAW6TCU3"/>
<dbReference type="PANTHER" id="PTHR43149:SF1">
    <property type="entry name" value="DELTA(3,5)-DELTA(2,4)-DIENOYL-COA ISOMERASE, MITOCHONDRIAL"/>
    <property type="match status" value="1"/>
</dbReference>
<evidence type="ECO:0000256" key="2">
    <source>
        <dbReference type="RuleBase" id="RU003707"/>
    </source>
</evidence>